<keyword evidence="1" id="KW-0614">Plasmid</keyword>
<geneLocation type="plasmid" evidence="2 3">
    <name>pM27-SA2-01</name>
</geneLocation>
<reference evidence="2 3" key="3">
    <citation type="journal article" date="2016" name="Stand. Genomic Sci.">
        <title>Complete genome sequence of 'Halanaeroarchaeum sulfurireducens' M27-SA2, a sulfur-reducing and acetate-oxidizing haloarchaeon from the deep-sea hypersaline anoxic lake Medee.</title>
        <authorList>
            <person name="Messina E."/>
            <person name="Sorokin D.Y."/>
            <person name="Kublanov I.V."/>
            <person name="Toshchakov S."/>
            <person name="Lopatina A."/>
            <person name="Arcadi E."/>
            <person name="Smedile F."/>
            <person name="La Spada G."/>
            <person name="La Cono V."/>
            <person name="Yakimov M.M."/>
        </authorList>
    </citation>
    <scope>NUCLEOTIDE SEQUENCE [LARGE SCALE GENOMIC DNA]</scope>
    <source>
        <strain evidence="2 3">M27-SA2</strain>
        <plasmid evidence="3">Plasmid pM27-SA2-01</plasmid>
        <plasmid evidence="2">pM27-SA2-01</plasmid>
    </source>
</reference>
<evidence type="ECO:0000313" key="1">
    <source>
        <dbReference type="EMBL" id="AKH98650.1"/>
    </source>
</evidence>
<dbReference type="Proteomes" id="UP000069906">
    <property type="component" value="Plasmid pHSR2-01"/>
</dbReference>
<evidence type="ECO:0000313" key="4">
    <source>
        <dbReference type="Proteomes" id="UP000069906"/>
    </source>
</evidence>
<protein>
    <submittedName>
        <fullName evidence="1">Uncharacterized protein</fullName>
    </submittedName>
</protein>
<dbReference type="Proteomes" id="UP000060390">
    <property type="component" value="Plasmid pM27-SA2-01"/>
</dbReference>
<geneLocation type="plasmid" evidence="1 4">
    <name>pHSR2-01</name>
</geneLocation>
<gene>
    <name evidence="2" type="ORF">HLASA_3025</name>
    <name evidence="1" type="ORF">HLASF_3024</name>
</gene>
<evidence type="ECO:0000313" key="2">
    <source>
        <dbReference type="EMBL" id="ALG83093.1"/>
    </source>
</evidence>
<proteinExistence type="predicted"/>
<name>A0A0F7PEM8_9EURY</name>
<dbReference type="HOGENOM" id="CLU_352908_0_0_2"/>
<reference evidence="1 4" key="1">
    <citation type="submission" date="2014-06" db="EMBL/GenBank/DDBJ databases">
        <title>Secret life of haloarchaea: discovery of obligatory anaerobic haloarchaea growing by dissimilatory sulfur reduction.</title>
        <authorList>
            <person name="Sorokin D.Y."/>
            <person name="Kublanov I.V."/>
            <person name="Gavrilov S.N."/>
            <person name="Ferrer M."/>
            <person name="Golyshin P.N."/>
            <person name="Messina E."/>
            <person name="La Cono V."/>
            <person name="Yakimov M.M."/>
        </authorList>
    </citation>
    <scope>NUCLEOTIDE SEQUENCE [LARGE SCALE GENOMIC DNA]</scope>
    <source>
        <strain evidence="1 4">HSR2</strain>
        <plasmid evidence="1 4">pHSR2-01</plasmid>
    </source>
</reference>
<evidence type="ECO:0000313" key="3">
    <source>
        <dbReference type="Proteomes" id="UP000060390"/>
    </source>
</evidence>
<dbReference type="KEGG" id="hsu:HLASF_3024"/>
<dbReference type="EMBL" id="CP008875">
    <property type="protein sequence ID" value="AKH98650.1"/>
    <property type="molecule type" value="Genomic_DNA"/>
</dbReference>
<dbReference type="EMBL" id="CP011565">
    <property type="protein sequence ID" value="ALG83093.1"/>
    <property type="molecule type" value="Genomic_DNA"/>
</dbReference>
<dbReference type="AlphaFoldDB" id="A0A0F7PEM8"/>
<accession>A0A0F7PEM8</accession>
<dbReference type="Gene3D" id="3.40.91.30">
    <property type="match status" value="1"/>
</dbReference>
<dbReference type="KEGG" id="hsf:HLASA_3025"/>
<sequence>MPIRMASTGLSEVFDDSEFWYKLDVDYEDASQQADSGDDADSDDDQSLADVLLNEFVKRKRHIIEEEYETVEAFNQSIKDAGDAENRLMKLYTKYLWAQKKDGEEFESDRSADEKIESISEEHDVILEQVDEAYRVLWPSHDTIDVEIDEDSNEVIGRKYLRAKPVIIKKSDNGFEVRGRAQDKKTLLGDLRADEEVDEKQPEQVSESIAEKIEELLTTENQFFKITGMEFSESELPGNSQIEVKNESSIYNDVKTLKEVGLISLEGMSEIRKLYLQDKETGNNFRITVKHRDQGFEFELVAPRKLDSERDRFKQNFVSATDIAFDKLYDYSSQADERFLVNRILAESADAYTKYYEELGSEAQDLVDDLIETSEETRKICRSCSNQVETDEDECEECGNDDFFEPVERLVVDVDEDKAFDLLFEELEDCSPSHDKLSIQEWQVDRDHFGSGESKRPIGLASFHGLDIEGDVSTTSYGEIYFVSLGNQRRPRQLDDYLLESVLITFGGSRTTQQEGFGHLSLYDLLLDDDVNTDDAVGEAVYTALIGVQERVFRKSREARSTGSRLLRQMDSFDSISDHREELADIYKRNKFEKHVFYLLKSIFSFSERMGKEGKREPDSVLISPLPDGNSYYVATGDAKLSYKDDGYDLNSSEEDKATRYILAAAQNERILNKTDDTGPSAHIFISQNFKHTQFERVSENIRENLQKADQERVDDIQVVFMEFEALLDLFKFFESYWRHMHDPRIRGKLHEFTIEALSGDTDYVHFDSESVSDIREKLLDRVSTLPDSSISRYSE</sequence>
<organism evidence="1 4">
    <name type="scientific">Halanaeroarchaeum sulfurireducens</name>
    <dbReference type="NCBI Taxonomy" id="1604004"/>
    <lineage>
        <taxon>Archaea</taxon>
        <taxon>Methanobacteriati</taxon>
        <taxon>Methanobacteriota</taxon>
        <taxon>Stenosarchaea group</taxon>
        <taxon>Halobacteria</taxon>
        <taxon>Halobacteriales</taxon>
        <taxon>Halobacteriaceae</taxon>
        <taxon>Halanaeroarchaeum</taxon>
    </lineage>
</organism>
<keyword evidence="4" id="KW-1185">Reference proteome</keyword>
<reference evidence="3" key="2">
    <citation type="submission" date="2015-05" db="EMBL/GenBank/DDBJ databases">
        <title>Complete genome sequence of Halanaeroarchaeum sulfurireducens type strain M27-SA2, a sulfate-reducer haloarchaeon from marine anoxic lake Medee.</title>
        <authorList>
            <person name="Messina E."/>
            <person name="Kublanov I.V."/>
            <person name="Toshchakov S."/>
            <person name="Arcadi E."/>
            <person name="La Spada G."/>
            <person name="La Cono V."/>
            <person name="Yakimov M.M."/>
        </authorList>
    </citation>
    <scope>NUCLEOTIDE SEQUENCE [LARGE SCALE GENOMIC DNA]</scope>
    <source>
        <strain evidence="3">M27-SA2</strain>
        <plasmid evidence="3">Plasmid pM27-SA2-01</plasmid>
    </source>
</reference>